<organism evidence="2 3">
    <name type="scientific">Umezawaea endophytica</name>
    <dbReference type="NCBI Taxonomy" id="1654476"/>
    <lineage>
        <taxon>Bacteria</taxon>
        <taxon>Bacillati</taxon>
        <taxon>Actinomycetota</taxon>
        <taxon>Actinomycetes</taxon>
        <taxon>Pseudonocardiales</taxon>
        <taxon>Pseudonocardiaceae</taxon>
        <taxon>Umezawaea</taxon>
    </lineage>
</organism>
<sequence>MKRALHAEWTKTRTVAGPWWLLLGAVVLTIASSALVTSLATCHTAGCHTDTTRLSLTGVHLGQALIAILAVRFLSDEYDSGMIRTTLAAIPHRPTAFAAKAVTLTGVVAVAGSIAILGSLLAGRIILPGNGFTPAHGHPALSLADWPTLRATVGSILYLTLIALLSLGITAVLRDSATSTGAVLGLLYLFPVLAQVIDDPHWQRLLHQIGPMSAGLTIQATTDLHTLPLTPWAGLGVTAGWAAAALAAGGLLLHIRDA</sequence>
<feature type="transmembrane region" description="Helical" evidence="1">
    <location>
        <begin position="232"/>
        <end position="253"/>
    </location>
</feature>
<dbReference type="AlphaFoldDB" id="A0A9X2VIN7"/>
<dbReference type="EMBL" id="JANYMP010000003">
    <property type="protein sequence ID" value="MCS7476829.1"/>
    <property type="molecule type" value="Genomic_DNA"/>
</dbReference>
<feature type="transmembrane region" description="Helical" evidence="1">
    <location>
        <begin position="180"/>
        <end position="197"/>
    </location>
</feature>
<comment type="caution">
    <text evidence="2">The sequence shown here is derived from an EMBL/GenBank/DDBJ whole genome shotgun (WGS) entry which is preliminary data.</text>
</comment>
<keyword evidence="1" id="KW-0812">Transmembrane</keyword>
<keyword evidence="1" id="KW-1133">Transmembrane helix</keyword>
<evidence type="ECO:0000313" key="3">
    <source>
        <dbReference type="Proteomes" id="UP001141259"/>
    </source>
</evidence>
<dbReference type="RefSeq" id="WP_259622343.1">
    <property type="nucleotide sequence ID" value="NZ_JANYMP010000003.1"/>
</dbReference>
<proteinExistence type="predicted"/>
<protein>
    <submittedName>
        <fullName evidence="2">ABC transporter permease</fullName>
    </submittedName>
</protein>
<evidence type="ECO:0000313" key="2">
    <source>
        <dbReference type="EMBL" id="MCS7476829.1"/>
    </source>
</evidence>
<feature type="transmembrane region" description="Helical" evidence="1">
    <location>
        <begin position="54"/>
        <end position="74"/>
    </location>
</feature>
<name>A0A9X2VIN7_9PSEU</name>
<evidence type="ECO:0000256" key="1">
    <source>
        <dbReference type="SAM" id="Phobius"/>
    </source>
</evidence>
<feature type="transmembrane region" description="Helical" evidence="1">
    <location>
        <begin position="101"/>
        <end position="127"/>
    </location>
</feature>
<dbReference type="Pfam" id="PF12730">
    <property type="entry name" value="ABC2_membrane_4"/>
    <property type="match status" value="1"/>
</dbReference>
<keyword evidence="3" id="KW-1185">Reference proteome</keyword>
<reference evidence="2" key="1">
    <citation type="submission" date="2022-08" db="EMBL/GenBank/DDBJ databases">
        <authorList>
            <person name="Tistechok S."/>
            <person name="Samborskyy M."/>
            <person name="Roman I."/>
        </authorList>
    </citation>
    <scope>NUCLEOTIDE SEQUENCE</scope>
    <source>
        <strain evidence="2">DSM 103496</strain>
    </source>
</reference>
<dbReference type="Proteomes" id="UP001141259">
    <property type="component" value="Unassembled WGS sequence"/>
</dbReference>
<accession>A0A9X2VIN7</accession>
<feature type="transmembrane region" description="Helical" evidence="1">
    <location>
        <begin position="147"/>
        <end position="173"/>
    </location>
</feature>
<keyword evidence="1" id="KW-0472">Membrane</keyword>
<gene>
    <name evidence="2" type="ORF">NZH93_08175</name>
</gene>